<sequence length="162" mass="18378">MISHLFTDLYRATVSVRIRSSWSLVADRKSSVHGPGFVPGGSSLVIDNVGRWSLVANRSYMVLGYPRSLRLLSLALGYPRFLIAGPWLLSRPRLFVIGPWSTLRSLVLGVWLLVLDIWCLVSGCVILWDMSLLEWAKYKTVAQLKREVWEALRIHDFGTTSF</sequence>
<proteinExistence type="predicted"/>
<keyword evidence="3" id="KW-1185">Reference proteome</keyword>
<organism evidence="2 3">
    <name type="scientific">Steccherinum ochraceum</name>
    <dbReference type="NCBI Taxonomy" id="92696"/>
    <lineage>
        <taxon>Eukaryota</taxon>
        <taxon>Fungi</taxon>
        <taxon>Dikarya</taxon>
        <taxon>Basidiomycota</taxon>
        <taxon>Agaricomycotina</taxon>
        <taxon>Agaricomycetes</taxon>
        <taxon>Polyporales</taxon>
        <taxon>Steccherinaceae</taxon>
        <taxon>Steccherinum</taxon>
    </lineage>
</organism>
<dbReference type="EMBL" id="RWJN01000198">
    <property type="protein sequence ID" value="TCD65102.1"/>
    <property type="molecule type" value="Genomic_DNA"/>
</dbReference>
<reference evidence="2 3" key="1">
    <citation type="submission" date="2018-11" db="EMBL/GenBank/DDBJ databases">
        <title>Genome assembly of Steccherinum ochraceum LE-BIN_3174, the white-rot fungus of the Steccherinaceae family (The Residual Polyporoid clade, Polyporales, Basidiomycota).</title>
        <authorList>
            <person name="Fedorova T.V."/>
            <person name="Glazunova O.A."/>
            <person name="Landesman E.O."/>
            <person name="Moiseenko K.V."/>
            <person name="Psurtseva N.V."/>
            <person name="Savinova O.S."/>
            <person name="Shakhova N.V."/>
            <person name="Tyazhelova T.V."/>
            <person name="Vasina D.V."/>
        </authorList>
    </citation>
    <scope>NUCLEOTIDE SEQUENCE [LARGE SCALE GENOMIC DNA]</scope>
    <source>
        <strain evidence="2 3">LE-BIN_3174</strain>
    </source>
</reference>
<gene>
    <name evidence="2" type="ORF">EIP91_003076</name>
</gene>
<evidence type="ECO:0000313" key="2">
    <source>
        <dbReference type="EMBL" id="TCD65102.1"/>
    </source>
</evidence>
<name>A0A4R0RCK5_9APHY</name>
<evidence type="ECO:0000313" key="3">
    <source>
        <dbReference type="Proteomes" id="UP000292702"/>
    </source>
</evidence>
<protein>
    <submittedName>
        <fullName evidence="2">Uncharacterized protein</fullName>
    </submittedName>
</protein>
<keyword evidence="1" id="KW-1133">Transmembrane helix</keyword>
<keyword evidence="1" id="KW-0472">Membrane</keyword>
<dbReference type="AlphaFoldDB" id="A0A4R0RCK5"/>
<evidence type="ECO:0000256" key="1">
    <source>
        <dbReference type="SAM" id="Phobius"/>
    </source>
</evidence>
<comment type="caution">
    <text evidence="2">The sequence shown here is derived from an EMBL/GenBank/DDBJ whole genome shotgun (WGS) entry which is preliminary data.</text>
</comment>
<feature type="transmembrane region" description="Helical" evidence="1">
    <location>
        <begin position="68"/>
        <end position="88"/>
    </location>
</feature>
<accession>A0A4R0RCK5</accession>
<feature type="transmembrane region" description="Helical" evidence="1">
    <location>
        <begin position="108"/>
        <end position="128"/>
    </location>
</feature>
<dbReference type="Proteomes" id="UP000292702">
    <property type="component" value="Unassembled WGS sequence"/>
</dbReference>
<keyword evidence="1" id="KW-0812">Transmembrane</keyword>